<organism evidence="2 3">
    <name type="scientific">Candidatus Nomurabacteria bacterium RIFCSPHIGHO2_01_FULL_40_12</name>
    <dbReference type="NCBI Taxonomy" id="1801737"/>
    <lineage>
        <taxon>Bacteria</taxon>
        <taxon>Candidatus Nomuraibacteriota</taxon>
    </lineage>
</organism>
<evidence type="ECO:0000313" key="2">
    <source>
        <dbReference type="EMBL" id="OGI63442.1"/>
    </source>
</evidence>
<dbReference type="STRING" id="1801737.A2818_00760"/>
<name>A0A1F6V1D4_9BACT</name>
<proteinExistence type="predicted"/>
<evidence type="ECO:0000256" key="1">
    <source>
        <dbReference type="SAM" id="MobiDB-lite"/>
    </source>
</evidence>
<protein>
    <submittedName>
        <fullName evidence="2">Uncharacterized protein</fullName>
    </submittedName>
</protein>
<comment type="caution">
    <text evidence="2">The sequence shown here is derived from an EMBL/GenBank/DDBJ whole genome shotgun (WGS) entry which is preliminary data.</text>
</comment>
<dbReference type="AlphaFoldDB" id="A0A1F6V1D4"/>
<dbReference type="EMBL" id="MFTN01000004">
    <property type="protein sequence ID" value="OGI63442.1"/>
    <property type="molecule type" value="Genomic_DNA"/>
</dbReference>
<reference evidence="2 3" key="1">
    <citation type="journal article" date="2016" name="Nat. Commun.">
        <title>Thousands of microbial genomes shed light on interconnected biogeochemical processes in an aquifer system.</title>
        <authorList>
            <person name="Anantharaman K."/>
            <person name="Brown C.T."/>
            <person name="Hug L.A."/>
            <person name="Sharon I."/>
            <person name="Castelle C.J."/>
            <person name="Probst A.J."/>
            <person name="Thomas B.C."/>
            <person name="Singh A."/>
            <person name="Wilkins M.J."/>
            <person name="Karaoz U."/>
            <person name="Brodie E.L."/>
            <person name="Williams K.H."/>
            <person name="Hubbard S.S."/>
            <person name="Banfield J.F."/>
        </authorList>
    </citation>
    <scope>NUCLEOTIDE SEQUENCE [LARGE SCALE GENOMIC DNA]</scope>
</reference>
<accession>A0A1F6V1D4</accession>
<feature type="region of interest" description="Disordered" evidence="1">
    <location>
        <begin position="128"/>
        <end position="172"/>
    </location>
</feature>
<evidence type="ECO:0000313" key="3">
    <source>
        <dbReference type="Proteomes" id="UP000177602"/>
    </source>
</evidence>
<sequence length="172" mass="18994">MRESFERIRKMTSRVRTGIVSPSVRTGIMAAAASGILIGVEAGKTIEKNKPTHTIIVEDTGERLPDSIATLSSVIEEIYAEYAVVYDRIVEATNKGNEPKAEDIAKSNELLKRAQDLENARGLLQQFQILKDSNPLEKTPTEAQPEEKIPEPDQAQPEEPNEAPVNTNTRQA</sequence>
<gene>
    <name evidence="2" type="ORF">A2818_00760</name>
</gene>
<dbReference type="Proteomes" id="UP000177602">
    <property type="component" value="Unassembled WGS sequence"/>
</dbReference>